<reference evidence="1 2" key="1">
    <citation type="submission" date="2019-07" db="EMBL/GenBank/DDBJ databases">
        <title>Whole genome shotgun sequence of Reyranella soli NBRC 108950.</title>
        <authorList>
            <person name="Hosoyama A."/>
            <person name="Uohara A."/>
            <person name="Ohji S."/>
            <person name="Ichikawa N."/>
        </authorList>
    </citation>
    <scope>NUCLEOTIDE SEQUENCE [LARGE SCALE GENOMIC DNA]</scope>
    <source>
        <strain evidence="1 2">NBRC 108950</strain>
    </source>
</reference>
<proteinExistence type="predicted"/>
<name>A0A512NMG9_9HYPH</name>
<keyword evidence="2" id="KW-1185">Reference proteome</keyword>
<protein>
    <recommendedName>
        <fullName evidence="3">Dienelactone hydrolase domain-containing protein</fullName>
    </recommendedName>
</protein>
<evidence type="ECO:0000313" key="2">
    <source>
        <dbReference type="Proteomes" id="UP000321058"/>
    </source>
</evidence>
<comment type="caution">
    <text evidence="1">The sequence shown here is derived from an EMBL/GenBank/DDBJ whole genome shotgun (WGS) entry which is preliminary data.</text>
</comment>
<dbReference type="EMBL" id="BKAJ01000151">
    <property type="protein sequence ID" value="GEP60143.1"/>
    <property type="molecule type" value="Genomic_DNA"/>
</dbReference>
<evidence type="ECO:0008006" key="3">
    <source>
        <dbReference type="Google" id="ProtNLM"/>
    </source>
</evidence>
<dbReference type="AlphaFoldDB" id="A0A512NMG9"/>
<organism evidence="1 2">
    <name type="scientific">Reyranella soli</name>
    <dbReference type="NCBI Taxonomy" id="1230389"/>
    <lineage>
        <taxon>Bacteria</taxon>
        <taxon>Pseudomonadati</taxon>
        <taxon>Pseudomonadota</taxon>
        <taxon>Alphaproteobacteria</taxon>
        <taxon>Hyphomicrobiales</taxon>
        <taxon>Reyranellaceae</taxon>
        <taxon>Reyranella</taxon>
    </lineage>
</organism>
<sequence length="61" mass="6825">MQSDFPHAPTIKVYPNAPHIFDAAFRAYLDLEGHLQGAHPEPRADSYAMAKAFLDARLKSK</sequence>
<evidence type="ECO:0000313" key="1">
    <source>
        <dbReference type="EMBL" id="GEP60143.1"/>
    </source>
</evidence>
<accession>A0A512NMG9</accession>
<gene>
    <name evidence="1" type="ORF">RSO01_73090</name>
</gene>
<dbReference type="Proteomes" id="UP000321058">
    <property type="component" value="Unassembled WGS sequence"/>
</dbReference>